<accession>A0A4Y8R3Q9</accession>
<dbReference type="PANTHER" id="PTHR43072">
    <property type="entry name" value="N-ACETYLTRANSFERASE"/>
    <property type="match status" value="1"/>
</dbReference>
<gene>
    <name evidence="5" type="ORF">E1O70_10070</name>
</gene>
<dbReference type="AlphaFoldDB" id="A0A4Y8R3Q9"/>
<dbReference type="Gene3D" id="3.40.630.30">
    <property type="match status" value="1"/>
</dbReference>
<keyword evidence="1 5" id="KW-0808">Transferase</keyword>
<dbReference type="InterPro" id="IPR016181">
    <property type="entry name" value="Acyl_CoA_acyltransferase"/>
</dbReference>
<evidence type="ECO:0000259" key="4">
    <source>
        <dbReference type="PROSITE" id="PS51186"/>
    </source>
</evidence>
<keyword evidence="6" id="KW-1185">Reference proteome</keyword>
<evidence type="ECO:0000256" key="2">
    <source>
        <dbReference type="ARBA" id="ARBA00023315"/>
    </source>
</evidence>
<dbReference type="InterPro" id="IPR000182">
    <property type="entry name" value="GNAT_dom"/>
</dbReference>
<proteinExistence type="predicted"/>
<keyword evidence="2" id="KW-0012">Acyltransferase</keyword>
<name>A0A4Y8R3Q9_9MICO</name>
<dbReference type="Proteomes" id="UP000298003">
    <property type="component" value="Unassembled WGS sequence"/>
</dbReference>
<dbReference type="GO" id="GO:0016747">
    <property type="term" value="F:acyltransferase activity, transferring groups other than amino-acyl groups"/>
    <property type="evidence" value="ECO:0007669"/>
    <property type="project" value="InterPro"/>
</dbReference>
<feature type="region of interest" description="Disordered" evidence="3">
    <location>
        <begin position="1"/>
        <end position="21"/>
    </location>
</feature>
<feature type="domain" description="N-acetyltransferase" evidence="4">
    <location>
        <begin position="25"/>
        <end position="187"/>
    </location>
</feature>
<sequence>MPAAGAARPEADVADTASSEASTDLVFTEVEDVDVEAVVALWRECGLTRPWNDPYRDLADARLGETSTVLVGRATRDLPTVAPDGAPEAPGVAAGEIVATAMAGVDGHRGWLYYVAVDPRVQGRGAGRATVVAAEAWLAAQGARAVRLMVRATNDAVRGFYERLGYADQECVVLGRPLGAPDARDAGR</sequence>
<dbReference type="EMBL" id="SOZH01000005">
    <property type="protein sequence ID" value="TFF11681.1"/>
    <property type="molecule type" value="Genomic_DNA"/>
</dbReference>
<evidence type="ECO:0000313" key="5">
    <source>
        <dbReference type="EMBL" id="TFF11681.1"/>
    </source>
</evidence>
<dbReference type="PANTHER" id="PTHR43072:SF51">
    <property type="entry name" value="ABC SUPERFAMILY TRANSPORT PROTEIN"/>
    <property type="match status" value="1"/>
</dbReference>
<evidence type="ECO:0000313" key="6">
    <source>
        <dbReference type="Proteomes" id="UP000298003"/>
    </source>
</evidence>
<comment type="caution">
    <text evidence="5">The sequence shown here is derived from an EMBL/GenBank/DDBJ whole genome shotgun (WGS) entry which is preliminary data.</text>
</comment>
<reference evidence="5 6" key="1">
    <citation type="submission" date="2019-03" db="EMBL/GenBank/DDBJ databases">
        <title>Cellulosimicrobium funkei JCM14302 Assembly.</title>
        <authorList>
            <person name="Dou T."/>
        </authorList>
    </citation>
    <scope>NUCLEOTIDE SEQUENCE [LARGE SCALE GENOMIC DNA]</scope>
    <source>
        <strain evidence="5 6">JCM 14302</strain>
    </source>
</reference>
<dbReference type="PROSITE" id="PS51186">
    <property type="entry name" value="GNAT"/>
    <property type="match status" value="1"/>
</dbReference>
<organism evidence="5 6">
    <name type="scientific">Cellulosimicrobium funkei</name>
    <dbReference type="NCBI Taxonomy" id="264251"/>
    <lineage>
        <taxon>Bacteria</taxon>
        <taxon>Bacillati</taxon>
        <taxon>Actinomycetota</taxon>
        <taxon>Actinomycetes</taxon>
        <taxon>Micrococcales</taxon>
        <taxon>Promicromonosporaceae</taxon>
        <taxon>Cellulosimicrobium</taxon>
    </lineage>
</organism>
<dbReference type="SUPFAM" id="SSF55729">
    <property type="entry name" value="Acyl-CoA N-acyltransferases (Nat)"/>
    <property type="match status" value="1"/>
</dbReference>
<evidence type="ECO:0000256" key="3">
    <source>
        <dbReference type="SAM" id="MobiDB-lite"/>
    </source>
</evidence>
<dbReference type="Pfam" id="PF00583">
    <property type="entry name" value="Acetyltransf_1"/>
    <property type="match status" value="1"/>
</dbReference>
<protein>
    <submittedName>
        <fullName evidence="5">GNAT family N-acetyltransferase</fullName>
    </submittedName>
</protein>
<dbReference type="CDD" id="cd04301">
    <property type="entry name" value="NAT_SF"/>
    <property type="match status" value="1"/>
</dbReference>
<evidence type="ECO:0000256" key="1">
    <source>
        <dbReference type="ARBA" id="ARBA00022679"/>
    </source>
</evidence>